<proteinExistence type="predicted"/>
<gene>
    <name evidence="1" type="ORF">Pla52o_24130</name>
</gene>
<evidence type="ECO:0000313" key="2">
    <source>
        <dbReference type="Proteomes" id="UP000316304"/>
    </source>
</evidence>
<accession>A0A5C6CHV5</accession>
<name>A0A5C6CHV5_9BACT</name>
<dbReference type="AlphaFoldDB" id="A0A5C6CHV5"/>
<protein>
    <submittedName>
        <fullName evidence="1">Uncharacterized protein</fullName>
    </submittedName>
</protein>
<organism evidence="1 2">
    <name type="scientific">Novipirellula galeiformis</name>
    <dbReference type="NCBI Taxonomy" id="2528004"/>
    <lineage>
        <taxon>Bacteria</taxon>
        <taxon>Pseudomonadati</taxon>
        <taxon>Planctomycetota</taxon>
        <taxon>Planctomycetia</taxon>
        <taxon>Pirellulales</taxon>
        <taxon>Pirellulaceae</taxon>
        <taxon>Novipirellula</taxon>
    </lineage>
</organism>
<keyword evidence="2" id="KW-1185">Reference proteome</keyword>
<dbReference type="RefSeq" id="WP_231612260.1">
    <property type="nucleotide sequence ID" value="NZ_SJPT01000004.1"/>
</dbReference>
<dbReference type="Proteomes" id="UP000316304">
    <property type="component" value="Unassembled WGS sequence"/>
</dbReference>
<comment type="caution">
    <text evidence="1">The sequence shown here is derived from an EMBL/GenBank/DDBJ whole genome shotgun (WGS) entry which is preliminary data.</text>
</comment>
<reference evidence="1 2" key="1">
    <citation type="submission" date="2019-02" db="EMBL/GenBank/DDBJ databases">
        <title>Deep-cultivation of Planctomycetes and their phenomic and genomic characterization uncovers novel biology.</title>
        <authorList>
            <person name="Wiegand S."/>
            <person name="Jogler M."/>
            <person name="Boedeker C."/>
            <person name="Pinto D."/>
            <person name="Vollmers J."/>
            <person name="Rivas-Marin E."/>
            <person name="Kohn T."/>
            <person name="Peeters S.H."/>
            <person name="Heuer A."/>
            <person name="Rast P."/>
            <person name="Oberbeckmann S."/>
            <person name="Bunk B."/>
            <person name="Jeske O."/>
            <person name="Meyerdierks A."/>
            <person name="Storesund J.E."/>
            <person name="Kallscheuer N."/>
            <person name="Luecker S."/>
            <person name="Lage O.M."/>
            <person name="Pohl T."/>
            <person name="Merkel B.J."/>
            <person name="Hornburger P."/>
            <person name="Mueller R.-W."/>
            <person name="Bruemmer F."/>
            <person name="Labrenz M."/>
            <person name="Spormann A.M."/>
            <person name="Op Den Camp H."/>
            <person name="Overmann J."/>
            <person name="Amann R."/>
            <person name="Jetten M.S.M."/>
            <person name="Mascher T."/>
            <person name="Medema M.H."/>
            <person name="Devos D.P."/>
            <person name="Kaster A.-K."/>
            <person name="Ovreas L."/>
            <person name="Rohde M."/>
            <person name="Galperin M.Y."/>
            <person name="Jogler C."/>
        </authorList>
    </citation>
    <scope>NUCLEOTIDE SEQUENCE [LARGE SCALE GENOMIC DNA]</scope>
    <source>
        <strain evidence="1 2">Pla52o</strain>
    </source>
</reference>
<dbReference type="EMBL" id="SJPT01000004">
    <property type="protein sequence ID" value="TWU22881.1"/>
    <property type="molecule type" value="Genomic_DNA"/>
</dbReference>
<sequence>MMDVTRIQPVNSALQSSRLEKEHQLQSVFSEILSGVGHAGYMSATPLESEQPIEAEIQDSVSGWFDLEIQGRYRAAEKPLELGKQFGDLAVRAYQSGAYAEPKAFLNSLSESELKTVQNVHWLAEPIDVDSLSDEGAINLLIPPPAQVDMNRDGFTQSGVGMGFRFPDSTTPAKVAEAWEAATAGMSWGERSLYELQMKLPVLFANFHLDDQGAYSHHYEPGDPEFVNPMMADDYSYGTVPRDYLAYLEAYKTQIDPLRYAQDKAFWSDFQSRLNASEG</sequence>
<evidence type="ECO:0000313" key="1">
    <source>
        <dbReference type="EMBL" id="TWU22881.1"/>
    </source>
</evidence>